<keyword evidence="3" id="KW-1185">Reference proteome</keyword>
<comment type="caution">
    <text evidence="2">The sequence shown here is derived from an EMBL/GenBank/DDBJ whole genome shotgun (WGS) entry which is preliminary data.</text>
</comment>
<dbReference type="OrthoDB" id="64523at2759"/>
<organism evidence="2 3">
    <name type="scientific">Pelagomonas calceolata</name>
    <dbReference type="NCBI Taxonomy" id="35677"/>
    <lineage>
        <taxon>Eukaryota</taxon>
        <taxon>Sar</taxon>
        <taxon>Stramenopiles</taxon>
        <taxon>Ochrophyta</taxon>
        <taxon>Pelagophyceae</taxon>
        <taxon>Pelagomonadales</taxon>
        <taxon>Pelagomonadaceae</taxon>
        <taxon>Pelagomonas</taxon>
    </lineage>
</organism>
<sequence>MSSTMLEDLLERAEEQTRAGDRTKATALLRAAVDGATADLERKPTERTRAVRAVAAYQLATLLLQDATTAKEGDELVWRLGFRLRLADEALRYDVTLSRPPRRAPNAPRVVDQALSEANLRSLAAIFGRDAPYWPTHEGSDGFYSYNVPLDDEGPLGGFLRALRPAANVAGATSGEIWAHAREADGAHQLHYDLDEAALRSSGETRSPIKSSVFYLETVDNEGAPTMIMARRLGDHEENAAGWLVAPRPNRLLTFDGSLLHCVVPPLPAPADASRRRITVMVGWWGPDVTVGDPARPSPNRPLGAPAWLPSVSFEEASTTPEATAPHAVARAWRRVKGREATFGDLASPDVLHAGRFFLRDAPSEIDASVMEAAPKPPAAVEFVDLASLVSAPAPAKKKRRSR</sequence>
<evidence type="ECO:0000313" key="3">
    <source>
        <dbReference type="Proteomes" id="UP000789595"/>
    </source>
</evidence>
<name>A0A8J2S5H7_9STRA</name>
<feature type="compositionally biased region" description="Basic and acidic residues" evidence="1">
    <location>
        <begin position="9"/>
        <end position="21"/>
    </location>
</feature>
<dbReference type="Proteomes" id="UP000789595">
    <property type="component" value="Unassembled WGS sequence"/>
</dbReference>
<dbReference type="AlphaFoldDB" id="A0A8J2S5H7"/>
<proteinExistence type="predicted"/>
<feature type="region of interest" description="Disordered" evidence="1">
    <location>
        <begin position="1"/>
        <end position="21"/>
    </location>
</feature>
<gene>
    <name evidence="2" type="ORF">PECAL_1P12280</name>
</gene>
<accession>A0A8J2S5H7</accession>
<protein>
    <submittedName>
        <fullName evidence="2">Uncharacterized protein</fullName>
    </submittedName>
</protein>
<evidence type="ECO:0000313" key="2">
    <source>
        <dbReference type="EMBL" id="CAH0364843.1"/>
    </source>
</evidence>
<evidence type="ECO:0000256" key="1">
    <source>
        <dbReference type="SAM" id="MobiDB-lite"/>
    </source>
</evidence>
<dbReference type="EMBL" id="CAKKNE010000001">
    <property type="protein sequence ID" value="CAH0364843.1"/>
    <property type="molecule type" value="Genomic_DNA"/>
</dbReference>
<reference evidence="2" key="1">
    <citation type="submission" date="2021-11" db="EMBL/GenBank/DDBJ databases">
        <authorList>
            <consortium name="Genoscope - CEA"/>
            <person name="William W."/>
        </authorList>
    </citation>
    <scope>NUCLEOTIDE SEQUENCE</scope>
</reference>